<accession>A0A9X9PYQ0</accession>
<evidence type="ECO:0000313" key="2">
    <source>
        <dbReference type="EMBL" id="VCW77968.1"/>
    </source>
</evidence>
<evidence type="ECO:0000256" key="1">
    <source>
        <dbReference type="SAM" id="MobiDB-lite"/>
    </source>
</evidence>
<comment type="caution">
    <text evidence="2">The sequence shown here is derived from an EMBL/GenBank/DDBJ whole genome shotgun (WGS) entry which is preliminary data.</text>
</comment>
<reference evidence="2 3" key="1">
    <citation type="submission" date="2018-10" db="EMBL/GenBank/DDBJ databases">
        <authorList>
            <person name="Ekblom R."/>
            <person name="Jareborg N."/>
        </authorList>
    </citation>
    <scope>NUCLEOTIDE SEQUENCE [LARGE SCALE GENOMIC DNA]</scope>
    <source>
        <tissue evidence="2">Muscle</tissue>
    </source>
</reference>
<protein>
    <submittedName>
        <fullName evidence="2">Uncharacterized protein</fullName>
    </submittedName>
</protein>
<feature type="compositionally biased region" description="Basic and acidic residues" evidence="1">
    <location>
        <begin position="78"/>
        <end position="99"/>
    </location>
</feature>
<dbReference type="Proteomes" id="UP000269945">
    <property type="component" value="Unassembled WGS sequence"/>
</dbReference>
<feature type="region of interest" description="Disordered" evidence="1">
    <location>
        <begin position="69"/>
        <end position="105"/>
    </location>
</feature>
<gene>
    <name evidence="2" type="ORF">BN2614_LOCUS1</name>
</gene>
<dbReference type="AlphaFoldDB" id="A0A9X9PYQ0"/>
<dbReference type="EMBL" id="CYRY02009676">
    <property type="protein sequence ID" value="VCW77968.1"/>
    <property type="molecule type" value="Genomic_DNA"/>
</dbReference>
<sequence>MQGYFLCLEGSLTLPLTIKGNNVTVHKVTGNAEDLQEATAKLINLVYLLLHRLRGCMVRSVHGQSSSFMGTMASEKGANFREQDRGRRGVKDRDGEKEGRRGRRG</sequence>
<keyword evidence="3" id="KW-1185">Reference proteome</keyword>
<name>A0A9X9PYQ0_GULGU</name>
<organism evidence="2 3">
    <name type="scientific">Gulo gulo</name>
    <name type="common">Wolverine</name>
    <name type="synonym">Gluton</name>
    <dbReference type="NCBI Taxonomy" id="48420"/>
    <lineage>
        <taxon>Eukaryota</taxon>
        <taxon>Metazoa</taxon>
        <taxon>Chordata</taxon>
        <taxon>Craniata</taxon>
        <taxon>Vertebrata</taxon>
        <taxon>Euteleostomi</taxon>
        <taxon>Mammalia</taxon>
        <taxon>Eutheria</taxon>
        <taxon>Laurasiatheria</taxon>
        <taxon>Carnivora</taxon>
        <taxon>Caniformia</taxon>
        <taxon>Musteloidea</taxon>
        <taxon>Mustelidae</taxon>
        <taxon>Guloninae</taxon>
        <taxon>Gulo</taxon>
    </lineage>
</organism>
<proteinExistence type="predicted"/>
<evidence type="ECO:0000313" key="3">
    <source>
        <dbReference type="Proteomes" id="UP000269945"/>
    </source>
</evidence>